<dbReference type="Proteomes" id="UP001631993">
    <property type="component" value="Unassembled WGS sequence"/>
</dbReference>
<dbReference type="InterPro" id="IPR011044">
    <property type="entry name" value="Quino_amine_DH_bsu"/>
</dbReference>
<dbReference type="RefSeq" id="WP_369278711.1">
    <property type="nucleotide sequence ID" value="NZ_JBJVMW010000047.1"/>
</dbReference>
<organism evidence="2 3">
    <name type="scientific">Streptomyces galilaeus</name>
    <dbReference type="NCBI Taxonomy" id="33899"/>
    <lineage>
        <taxon>Bacteria</taxon>
        <taxon>Bacillati</taxon>
        <taxon>Actinomycetota</taxon>
        <taxon>Actinomycetes</taxon>
        <taxon>Kitasatosporales</taxon>
        <taxon>Streptomycetaceae</taxon>
        <taxon>Streptomyces</taxon>
    </lineage>
</organism>
<evidence type="ECO:0000313" key="2">
    <source>
        <dbReference type="EMBL" id="MFM9652734.1"/>
    </source>
</evidence>
<gene>
    <name evidence="2" type="ORF">ACKI1S_42370</name>
</gene>
<keyword evidence="3" id="KW-1185">Reference proteome</keyword>
<evidence type="ECO:0008006" key="4">
    <source>
        <dbReference type="Google" id="ProtNLM"/>
    </source>
</evidence>
<keyword evidence="1" id="KW-0732">Signal</keyword>
<protein>
    <recommendedName>
        <fullName evidence="4">Lipoprotein LpqB beta-propeller domain-containing protein</fullName>
    </recommendedName>
</protein>
<dbReference type="EMBL" id="JBJVNE010000032">
    <property type="protein sequence ID" value="MFM9652734.1"/>
    <property type="molecule type" value="Genomic_DNA"/>
</dbReference>
<reference evidence="2 3" key="1">
    <citation type="submission" date="2024-12" db="EMBL/GenBank/DDBJ databases">
        <title>Forecasting of Potato common scab and diversities of Pathogenic streptomyces spp. in china.</title>
        <authorList>
            <person name="Handique U."/>
            <person name="Wu J."/>
        </authorList>
    </citation>
    <scope>NUCLEOTIDE SEQUENCE [LARGE SCALE GENOMIC DNA]</scope>
    <source>
        <strain evidence="2 3">ZRIMU1585</strain>
    </source>
</reference>
<evidence type="ECO:0000256" key="1">
    <source>
        <dbReference type="SAM" id="SignalP"/>
    </source>
</evidence>
<name>A0ABW9IWA3_STRGJ</name>
<feature type="chain" id="PRO_5045184693" description="Lipoprotein LpqB beta-propeller domain-containing protein" evidence="1">
    <location>
        <begin position="34"/>
        <end position="366"/>
    </location>
</feature>
<proteinExistence type="predicted"/>
<sequence length="366" mass="37065">MNPVNPVNPLTLRTATPARVRTALSAAALTATAALLATACSGPGGVDLGTDWKGASAFALAEVDGLVTVVGVNADTSRAESLAVVPQQADDDRAVSPQIVELADGRWLVTVPRKGGKPDRRYLVDRADHTLDGLRGDERLRRVLPGKTLVAEVAGLPDAKSASGSPESTVLVRDPADWSTRREVRIPGTIGLAASDPASDTVCLAEGSGSGTRVSVVRLADGKVTAVARPAGLDVTGLACPAGRPVVVGAPAGSTSVASGKVRVSVTRNAADTAVSVDGGRADAVAATGTTIVVAASTGGDTDLVEVDAGTGRELRRARVEGLAAAQHLTRTPAGWLVYGEDSVVRVNLGSGATERFDLPGTLLDA</sequence>
<comment type="caution">
    <text evidence="2">The sequence shown here is derived from an EMBL/GenBank/DDBJ whole genome shotgun (WGS) entry which is preliminary data.</text>
</comment>
<evidence type="ECO:0000313" key="3">
    <source>
        <dbReference type="Proteomes" id="UP001631993"/>
    </source>
</evidence>
<dbReference type="SUPFAM" id="SSF50969">
    <property type="entry name" value="YVTN repeat-like/Quinoprotein amine dehydrogenase"/>
    <property type="match status" value="1"/>
</dbReference>
<feature type="signal peptide" evidence="1">
    <location>
        <begin position="1"/>
        <end position="33"/>
    </location>
</feature>
<accession>A0ABW9IWA3</accession>